<dbReference type="OrthoDB" id="3553547at2759"/>
<evidence type="ECO:0000313" key="3">
    <source>
        <dbReference type="EMBL" id="KAF2114165.1"/>
    </source>
</evidence>
<sequence length="478" mass="53900">MLAVEDDRQTSVSDPAPQTSTIDEASLGNSHPRQAFTIQRVPPFPQHVGTPTRTPFVHFRDETGISPKISKVELEDSKRTIDHVVEEASPKKASDNAAQLRAIDIWLAARPRIAAIRIQILTFRVDVKRERDGYSRVESLIEKVLDQFMEILGTAGTTGAYMSSWDHLEHLRDRLLSAREDLKKQREKLAAVEDGLSNQEYKLTEMEQEIYQELDREYLSGPSSQTHTGLALNTPPPTTSDTNTTHSAQQELYSRMGDLRILLDRLNDFEVDLRQELDDRDVSRAYGETGLIPDEQFFEEHRNVRKQLQQDMDGVQAEISRLKQLCDSQMIPYEDVQFPEPLYEASTSDASTTSARLPEAPVPEPAVSQRSGSSSVIKSFMNTRDRVKKWLGDPLNPAEVRRPIAEENEVEPLSSPSGLDNMPPTKITRPSPATIHDIRDALQKIPPWVDETPSDLLVSISNPLEGRRVHRRASDTAL</sequence>
<gene>
    <name evidence="3" type="ORF">BDV96DRAFT_110799</name>
</gene>
<evidence type="ECO:0000313" key="4">
    <source>
        <dbReference type="Proteomes" id="UP000799770"/>
    </source>
</evidence>
<feature type="compositionally biased region" description="Low complexity" evidence="2">
    <location>
        <begin position="346"/>
        <end position="355"/>
    </location>
</feature>
<dbReference type="AlphaFoldDB" id="A0A6A5Z458"/>
<feature type="coiled-coil region" evidence="1">
    <location>
        <begin position="298"/>
        <end position="325"/>
    </location>
</feature>
<proteinExistence type="predicted"/>
<feature type="region of interest" description="Disordered" evidence="2">
    <location>
        <begin position="406"/>
        <end position="432"/>
    </location>
</feature>
<accession>A0A6A5Z458</accession>
<feature type="region of interest" description="Disordered" evidence="2">
    <location>
        <begin position="1"/>
        <end position="37"/>
    </location>
</feature>
<feature type="region of interest" description="Disordered" evidence="2">
    <location>
        <begin position="222"/>
        <end position="244"/>
    </location>
</feature>
<dbReference type="EMBL" id="ML977326">
    <property type="protein sequence ID" value="KAF2114165.1"/>
    <property type="molecule type" value="Genomic_DNA"/>
</dbReference>
<organism evidence="3 4">
    <name type="scientific">Lophiotrema nucula</name>
    <dbReference type="NCBI Taxonomy" id="690887"/>
    <lineage>
        <taxon>Eukaryota</taxon>
        <taxon>Fungi</taxon>
        <taxon>Dikarya</taxon>
        <taxon>Ascomycota</taxon>
        <taxon>Pezizomycotina</taxon>
        <taxon>Dothideomycetes</taxon>
        <taxon>Pleosporomycetidae</taxon>
        <taxon>Pleosporales</taxon>
        <taxon>Lophiotremataceae</taxon>
        <taxon>Lophiotrema</taxon>
    </lineage>
</organism>
<keyword evidence="1" id="KW-0175">Coiled coil</keyword>
<reference evidence="3" key="1">
    <citation type="journal article" date="2020" name="Stud. Mycol.">
        <title>101 Dothideomycetes genomes: a test case for predicting lifestyles and emergence of pathogens.</title>
        <authorList>
            <person name="Haridas S."/>
            <person name="Albert R."/>
            <person name="Binder M."/>
            <person name="Bloem J."/>
            <person name="Labutti K."/>
            <person name="Salamov A."/>
            <person name="Andreopoulos B."/>
            <person name="Baker S."/>
            <person name="Barry K."/>
            <person name="Bills G."/>
            <person name="Bluhm B."/>
            <person name="Cannon C."/>
            <person name="Castanera R."/>
            <person name="Culley D."/>
            <person name="Daum C."/>
            <person name="Ezra D."/>
            <person name="Gonzalez J."/>
            <person name="Henrissat B."/>
            <person name="Kuo A."/>
            <person name="Liang C."/>
            <person name="Lipzen A."/>
            <person name="Lutzoni F."/>
            <person name="Magnuson J."/>
            <person name="Mondo S."/>
            <person name="Nolan M."/>
            <person name="Ohm R."/>
            <person name="Pangilinan J."/>
            <person name="Park H.-J."/>
            <person name="Ramirez L."/>
            <person name="Alfaro M."/>
            <person name="Sun H."/>
            <person name="Tritt A."/>
            <person name="Yoshinaga Y."/>
            <person name="Zwiers L.-H."/>
            <person name="Turgeon B."/>
            <person name="Goodwin S."/>
            <person name="Spatafora J."/>
            <person name="Crous P."/>
            <person name="Grigoriev I."/>
        </authorList>
    </citation>
    <scope>NUCLEOTIDE SEQUENCE</scope>
    <source>
        <strain evidence="3">CBS 627.86</strain>
    </source>
</reference>
<keyword evidence="4" id="KW-1185">Reference proteome</keyword>
<evidence type="ECO:0000256" key="2">
    <source>
        <dbReference type="SAM" id="MobiDB-lite"/>
    </source>
</evidence>
<evidence type="ECO:0000256" key="1">
    <source>
        <dbReference type="SAM" id="Coils"/>
    </source>
</evidence>
<feature type="coiled-coil region" evidence="1">
    <location>
        <begin position="168"/>
        <end position="209"/>
    </location>
</feature>
<feature type="region of interest" description="Disordered" evidence="2">
    <location>
        <begin position="346"/>
        <end position="374"/>
    </location>
</feature>
<dbReference type="Proteomes" id="UP000799770">
    <property type="component" value="Unassembled WGS sequence"/>
</dbReference>
<name>A0A6A5Z458_9PLEO</name>
<protein>
    <submittedName>
        <fullName evidence="3">Uncharacterized protein</fullName>
    </submittedName>
</protein>
<feature type="compositionally biased region" description="Polar residues" evidence="2">
    <location>
        <begin position="10"/>
        <end position="32"/>
    </location>
</feature>